<dbReference type="Proteomes" id="UP001158598">
    <property type="component" value="Chromosome"/>
</dbReference>
<sequence length="69" mass="7562">MSLLRRIYPANSNSFIAALYVIGAYPRNAFARKKPGAERMPSEVAGPFSEHHAEIKEVTLGGQLIICCV</sequence>
<organism evidence="1 2">
    <name type="scientific">Methylococcus capsulatus</name>
    <dbReference type="NCBI Taxonomy" id="414"/>
    <lineage>
        <taxon>Bacteria</taxon>
        <taxon>Pseudomonadati</taxon>
        <taxon>Pseudomonadota</taxon>
        <taxon>Gammaproteobacteria</taxon>
        <taxon>Methylococcales</taxon>
        <taxon>Methylococcaceae</taxon>
        <taxon>Methylococcus</taxon>
    </lineage>
</organism>
<reference evidence="1" key="1">
    <citation type="submission" date="2023-03" db="EMBL/GenBank/DDBJ databases">
        <authorList>
            <person name="Pearce D."/>
        </authorList>
    </citation>
    <scope>NUCLEOTIDE SEQUENCE</scope>
    <source>
        <strain evidence="1">Mc</strain>
    </source>
</reference>
<gene>
    <name evidence="1" type="ORF">MCNOR_2672</name>
</gene>
<dbReference type="AlphaFoldDB" id="A0AA35UMB3"/>
<evidence type="ECO:0000313" key="1">
    <source>
        <dbReference type="EMBL" id="CAI8860511.1"/>
    </source>
</evidence>
<protein>
    <submittedName>
        <fullName evidence="1">Uncharacterized protein</fullName>
    </submittedName>
</protein>
<evidence type="ECO:0000313" key="2">
    <source>
        <dbReference type="Proteomes" id="UP001158598"/>
    </source>
</evidence>
<name>A0AA35UMB3_METCP</name>
<proteinExistence type="predicted"/>
<accession>A0AA35UMB3</accession>
<dbReference type="EMBL" id="OX458332">
    <property type="protein sequence ID" value="CAI8860511.1"/>
    <property type="molecule type" value="Genomic_DNA"/>
</dbReference>